<accession>A0A914HDM4</accession>
<protein>
    <submittedName>
        <fullName evidence="9">Sugar phosphate transporter domain-containing protein</fullName>
    </submittedName>
</protein>
<dbReference type="Proteomes" id="UP000887572">
    <property type="component" value="Unplaced"/>
</dbReference>
<evidence type="ECO:0000259" key="7">
    <source>
        <dbReference type="Pfam" id="PF03151"/>
    </source>
</evidence>
<evidence type="ECO:0000256" key="5">
    <source>
        <dbReference type="SAM" id="MobiDB-lite"/>
    </source>
</evidence>
<evidence type="ECO:0000256" key="6">
    <source>
        <dbReference type="SAM" id="Phobius"/>
    </source>
</evidence>
<keyword evidence="4 6" id="KW-0472">Membrane</keyword>
<sequence>MALDEEHTERLISILIALLMVTTGSLNTLAAKWADSIVVDGVLFDHPYFQAFCMFIGEFSCLVVFFIIYFVKKRRWRNRNQFGDGGAIIEIGADEEPTIPNFNPFVFLPPACCDVLGTSTMYVGLNLTTASSFQMLRGAVIIFTGLLSVSFLRAQLRGFKWLGMGLVMLGLVIVGASDIMFDDNPKDDLNGIITGDLLIVMAQIIVAIQMVLEQKYLMQYDVSPLLAVGLEGLFGMIVLGTMMLPMYYIRVPSTFSKDPEHRLEDIFHAFAQIHQRPLILAPLALTIISITFFNFAGVTVTKRFSATTRMVLDSVRTLVIWTFSIPLFGEKFIPLQLLGFALLIIGMFVYNDLYFGPLFRREVLPRMGPDQPYTLCCASFCGLDLQQQLDNDDDGGGSGIGAQQYHRFGAGGGGQNQQQQHDEDGAEQE</sequence>
<feature type="region of interest" description="Disordered" evidence="5">
    <location>
        <begin position="392"/>
        <end position="429"/>
    </location>
</feature>
<feature type="transmembrane region" description="Helical" evidence="6">
    <location>
        <begin position="335"/>
        <end position="356"/>
    </location>
</feature>
<dbReference type="InterPro" id="IPR037185">
    <property type="entry name" value="EmrE-like"/>
</dbReference>
<evidence type="ECO:0000256" key="3">
    <source>
        <dbReference type="ARBA" id="ARBA00022989"/>
    </source>
</evidence>
<evidence type="ECO:0000256" key="2">
    <source>
        <dbReference type="ARBA" id="ARBA00022692"/>
    </source>
</evidence>
<reference evidence="9" key="1">
    <citation type="submission" date="2022-11" db="UniProtKB">
        <authorList>
            <consortium name="WormBaseParasite"/>
        </authorList>
    </citation>
    <scope>IDENTIFICATION</scope>
</reference>
<feature type="transmembrane region" description="Helical" evidence="6">
    <location>
        <begin position="224"/>
        <end position="249"/>
    </location>
</feature>
<keyword evidence="8" id="KW-1185">Reference proteome</keyword>
<dbReference type="GO" id="GO:0016020">
    <property type="term" value="C:membrane"/>
    <property type="evidence" value="ECO:0007669"/>
    <property type="project" value="UniProtKB-SubCell"/>
</dbReference>
<evidence type="ECO:0000256" key="4">
    <source>
        <dbReference type="ARBA" id="ARBA00023136"/>
    </source>
</evidence>
<dbReference type="SUPFAM" id="SSF103481">
    <property type="entry name" value="Multidrug resistance efflux transporter EmrE"/>
    <property type="match status" value="2"/>
</dbReference>
<dbReference type="InterPro" id="IPR012404">
    <property type="entry name" value="UCP036436"/>
</dbReference>
<feature type="domain" description="Sugar phosphate transporter" evidence="7">
    <location>
        <begin position="92"/>
        <end position="351"/>
    </location>
</feature>
<dbReference type="PANTHER" id="PTHR13146">
    <property type="match status" value="1"/>
</dbReference>
<dbReference type="InterPro" id="IPR004853">
    <property type="entry name" value="Sugar_P_trans_dom"/>
</dbReference>
<feature type="transmembrane region" description="Helical" evidence="6">
    <location>
        <begin position="161"/>
        <end position="180"/>
    </location>
</feature>
<dbReference type="Pfam" id="PF03151">
    <property type="entry name" value="TPT"/>
    <property type="match status" value="1"/>
</dbReference>
<feature type="transmembrane region" description="Helical" evidence="6">
    <location>
        <begin position="192"/>
        <end position="212"/>
    </location>
</feature>
<feature type="transmembrane region" description="Helical" evidence="6">
    <location>
        <begin position="105"/>
        <end position="123"/>
    </location>
</feature>
<dbReference type="PIRSF" id="PIRSF036436">
    <property type="entry name" value="UCP036436"/>
    <property type="match status" value="1"/>
</dbReference>
<feature type="transmembrane region" description="Helical" evidence="6">
    <location>
        <begin position="135"/>
        <end position="154"/>
    </location>
</feature>
<dbReference type="WBParaSite" id="Gr19_v10_g16165.t1">
    <property type="protein sequence ID" value="Gr19_v10_g16165.t1"/>
    <property type="gene ID" value="Gr19_v10_g16165"/>
</dbReference>
<dbReference type="AlphaFoldDB" id="A0A914HDM4"/>
<dbReference type="PANTHER" id="PTHR13146:SF0">
    <property type="entry name" value="SOLUTE CARRIER FAMILY 35 MEMBER F6"/>
    <property type="match status" value="1"/>
</dbReference>
<feature type="transmembrane region" description="Helical" evidence="6">
    <location>
        <begin position="278"/>
        <end position="298"/>
    </location>
</feature>
<comment type="subcellular location">
    <subcellularLocation>
        <location evidence="1">Membrane</location>
        <topology evidence="1">Multi-pass membrane protein</topology>
    </subcellularLocation>
</comment>
<organism evidence="8 9">
    <name type="scientific">Globodera rostochiensis</name>
    <name type="common">Golden nematode worm</name>
    <name type="synonym">Heterodera rostochiensis</name>
    <dbReference type="NCBI Taxonomy" id="31243"/>
    <lineage>
        <taxon>Eukaryota</taxon>
        <taxon>Metazoa</taxon>
        <taxon>Ecdysozoa</taxon>
        <taxon>Nematoda</taxon>
        <taxon>Chromadorea</taxon>
        <taxon>Rhabditida</taxon>
        <taxon>Tylenchina</taxon>
        <taxon>Tylenchomorpha</taxon>
        <taxon>Tylenchoidea</taxon>
        <taxon>Heteroderidae</taxon>
        <taxon>Heteroderinae</taxon>
        <taxon>Globodera</taxon>
    </lineage>
</organism>
<evidence type="ECO:0000313" key="9">
    <source>
        <dbReference type="WBParaSite" id="Gr19_v10_g16165.t1"/>
    </source>
</evidence>
<keyword evidence="2 6" id="KW-0812">Transmembrane</keyword>
<feature type="transmembrane region" description="Helical" evidence="6">
    <location>
        <begin position="12"/>
        <end position="29"/>
    </location>
</feature>
<feature type="transmembrane region" description="Helical" evidence="6">
    <location>
        <begin position="49"/>
        <end position="71"/>
    </location>
</feature>
<evidence type="ECO:0000313" key="8">
    <source>
        <dbReference type="Proteomes" id="UP000887572"/>
    </source>
</evidence>
<proteinExistence type="predicted"/>
<keyword evidence="3 6" id="KW-1133">Transmembrane helix</keyword>
<name>A0A914HDM4_GLORO</name>
<evidence type="ECO:0000256" key="1">
    <source>
        <dbReference type="ARBA" id="ARBA00004141"/>
    </source>
</evidence>